<proteinExistence type="predicted"/>
<dbReference type="PANTHER" id="PTHR12011:SF475">
    <property type="entry name" value="LATROPHILIN CIRL"/>
    <property type="match status" value="1"/>
</dbReference>
<dbReference type="GO" id="GO:0005886">
    <property type="term" value="C:plasma membrane"/>
    <property type="evidence" value="ECO:0007669"/>
    <property type="project" value="TreeGrafter"/>
</dbReference>
<name>A0A8S9Y450_APOLU</name>
<evidence type="ECO:0000256" key="4">
    <source>
        <dbReference type="ARBA" id="ARBA00023136"/>
    </source>
</evidence>
<evidence type="ECO:0000256" key="1">
    <source>
        <dbReference type="ARBA" id="ARBA00004141"/>
    </source>
</evidence>
<feature type="transmembrane region" description="Helical" evidence="7">
    <location>
        <begin position="211"/>
        <end position="234"/>
    </location>
</feature>
<dbReference type="PANTHER" id="PTHR12011">
    <property type="entry name" value="ADHESION G-PROTEIN COUPLED RECEPTOR"/>
    <property type="match status" value="1"/>
</dbReference>
<organism evidence="9 10">
    <name type="scientific">Apolygus lucorum</name>
    <name type="common">Small green plant bug</name>
    <name type="synonym">Lygocoris lucorum</name>
    <dbReference type="NCBI Taxonomy" id="248454"/>
    <lineage>
        <taxon>Eukaryota</taxon>
        <taxon>Metazoa</taxon>
        <taxon>Ecdysozoa</taxon>
        <taxon>Arthropoda</taxon>
        <taxon>Hexapoda</taxon>
        <taxon>Insecta</taxon>
        <taxon>Pterygota</taxon>
        <taxon>Neoptera</taxon>
        <taxon>Paraneoptera</taxon>
        <taxon>Hemiptera</taxon>
        <taxon>Heteroptera</taxon>
        <taxon>Panheteroptera</taxon>
        <taxon>Cimicomorpha</taxon>
        <taxon>Miridae</taxon>
        <taxon>Mirini</taxon>
        <taxon>Apolygus</taxon>
    </lineage>
</organism>
<keyword evidence="2 7" id="KW-0812">Transmembrane</keyword>
<keyword evidence="4 7" id="KW-0472">Membrane</keyword>
<feature type="region of interest" description="Disordered" evidence="6">
    <location>
        <begin position="1"/>
        <end position="29"/>
    </location>
</feature>
<dbReference type="Gene3D" id="1.20.1070.10">
    <property type="entry name" value="Rhodopsin 7-helix transmembrane proteins"/>
    <property type="match status" value="1"/>
</dbReference>
<feature type="compositionally biased region" description="Polar residues" evidence="6">
    <location>
        <begin position="383"/>
        <end position="405"/>
    </location>
</feature>
<evidence type="ECO:0000256" key="6">
    <source>
        <dbReference type="SAM" id="MobiDB-lite"/>
    </source>
</evidence>
<protein>
    <recommendedName>
        <fullName evidence="8">G-protein coupled receptors family 2 profile 2 domain-containing protein</fullName>
    </recommendedName>
</protein>
<comment type="subcellular location">
    <subcellularLocation>
        <location evidence="1">Membrane</location>
        <topology evidence="1">Multi-pass membrane protein</topology>
    </subcellularLocation>
</comment>
<evidence type="ECO:0000313" key="10">
    <source>
        <dbReference type="Proteomes" id="UP000466442"/>
    </source>
</evidence>
<dbReference type="GO" id="GO:0007166">
    <property type="term" value="P:cell surface receptor signaling pathway"/>
    <property type="evidence" value="ECO:0007669"/>
    <property type="project" value="InterPro"/>
</dbReference>
<keyword evidence="10" id="KW-1185">Reference proteome</keyword>
<feature type="transmembrane region" description="Helical" evidence="7">
    <location>
        <begin position="324"/>
        <end position="343"/>
    </location>
</feature>
<evidence type="ECO:0000256" key="7">
    <source>
        <dbReference type="SAM" id="Phobius"/>
    </source>
</evidence>
<evidence type="ECO:0000313" key="9">
    <source>
        <dbReference type="EMBL" id="KAF6215529.1"/>
    </source>
</evidence>
<feature type="domain" description="G-protein coupled receptors family 2 profile 2" evidence="8">
    <location>
        <begin position="145"/>
        <end position="295"/>
    </location>
</feature>
<evidence type="ECO:0000256" key="5">
    <source>
        <dbReference type="ARBA" id="ARBA00023180"/>
    </source>
</evidence>
<dbReference type="EMBL" id="WIXP02000002">
    <property type="protein sequence ID" value="KAF6215529.1"/>
    <property type="molecule type" value="Genomic_DNA"/>
</dbReference>
<sequence>MRDDWLTETPLPLSSAPAPTLGGSAPTAPVNATLSPLGITNLTTPLTSTNFTRKNNKSTSAATTTEAEDYYNYDYPEPINSSGSLLRPETFEEEEVQLPSDSLADTDLHDHDRIDSIMYIYYGEGAAGRTGSLTVAQQAAQSPHNLQVVIVGAVVALVAQFLTLASALRRIREGDTPLTLLLNTELALTLSNLLFMLGVQATSERWMCETIAVTLHYAHLVATSWFFVNCFVSFRRVQLIFKPPLLLYAIAAWLLPAPLVYVCSLVNPGGYETRNYCWMSQNSLPTFMLPLSLFIASCVLVALGQKSPSKCAAETESDRKTLRLSAALLPMFSLVWLLSILALDNAESLVFPLLYVATNAFLNWFIFIWWLPGDERRSGIQRRASTPSRTAVPHQSSGDLRPTNGTDFDDFILSCYRTHLGAYNCGLKSPPSPDQTLCGLYI</sequence>
<keyword evidence="3 7" id="KW-1133">Transmembrane helix</keyword>
<gene>
    <name evidence="9" type="ORF">GE061_010285</name>
</gene>
<dbReference type="PROSITE" id="PS50261">
    <property type="entry name" value="G_PROTEIN_RECEP_F2_4"/>
    <property type="match status" value="1"/>
</dbReference>
<dbReference type="InterPro" id="IPR017981">
    <property type="entry name" value="GPCR_2-like_7TM"/>
</dbReference>
<evidence type="ECO:0000256" key="3">
    <source>
        <dbReference type="ARBA" id="ARBA00022989"/>
    </source>
</evidence>
<dbReference type="Proteomes" id="UP000466442">
    <property type="component" value="Unassembled WGS sequence"/>
</dbReference>
<feature type="transmembrane region" description="Helical" evidence="7">
    <location>
        <begin position="287"/>
        <end position="304"/>
    </location>
</feature>
<dbReference type="InterPro" id="IPR000832">
    <property type="entry name" value="GPCR_2_secretin-like"/>
</dbReference>
<accession>A0A8S9Y450</accession>
<feature type="transmembrane region" description="Helical" evidence="7">
    <location>
        <begin position="349"/>
        <end position="371"/>
    </location>
</feature>
<dbReference type="OrthoDB" id="347083at2759"/>
<dbReference type="Pfam" id="PF00002">
    <property type="entry name" value="7tm_2"/>
    <property type="match status" value="1"/>
</dbReference>
<evidence type="ECO:0000259" key="8">
    <source>
        <dbReference type="PROSITE" id="PS50261"/>
    </source>
</evidence>
<evidence type="ECO:0000256" key="2">
    <source>
        <dbReference type="ARBA" id="ARBA00022692"/>
    </source>
</evidence>
<feature type="compositionally biased region" description="Low complexity" evidence="6">
    <location>
        <begin position="9"/>
        <end position="21"/>
    </location>
</feature>
<dbReference type="GO" id="GO:0004930">
    <property type="term" value="F:G protein-coupled receptor activity"/>
    <property type="evidence" value="ECO:0007669"/>
    <property type="project" value="InterPro"/>
</dbReference>
<comment type="caution">
    <text evidence="9">The sequence shown here is derived from an EMBL/GenBank/DDBJ whole genome shotgun (WGS) entry which is preliminary data.</text>
</comment>
<feature type="region of interest" description="Disordered" evidence="6">
    <location>
        <begin position="382"/>
        <end position="405"/>
    </location>
</feature>
<dbReference type="AlphaFoldDB" id="A0A8S9Y450"/>
<reference evidence="9" key="1">
    <citation type="journal article" date="2021" name="Mol. Ecol. Resour.">
        <title>Apolygus lucorum genome provides insights into omnivorousness and mesophyll feeding.</title>
        <authorList>
            <person name="Liu Y."/>
            <person name="Liu H."/>
            <person name="Wang H."/>
            <person name="Huang T."/>
            <person name="Liu B."/>
            <person name="Yang B."/>
            <person name="Yin L."/>
            <person name="Li B."/>
            <person name="Zhang Y."/>
            <person name="Zhang S."/>
            <person name="Jiang F."/>
            <person name="Zhang X."/>
            <person name="Ren Y."/>
            <person name="Wang B."/>
            <person name="Wang S."/>
            <person name="Lu Y."/>
            <person name="Wu K."/>
            <person name="Fan W."/>
            <person name="Wang G."/>
        </authorList>
    </citation>
    <scope>NUCLEOTIDE SEQUENCE</scope>
    <source>
        <strain evidence="9">12Hb</strain>
    </source>
</reference>
<feature type="transmembrane region" description="Helical" evidence="7">
    <location>
        <begin position="146"/>
        <end position="168"/>
    </location>
</feature>
<keyword evidence="5" id="KW-0325">Glycoprotein</keyword>
<feature type="transmembrane region" description="Helical" evidence="7">
    <location>
        <begin position="246"/>
        <end position="267"/>
    </location>
</feature>
<feature type="transmembrane region" description="Helical" evidence="7">
    <location>
        <begin position="180"/>
        <end position="199"/>
    </location>
</feature>